<dbReference type="PRINTS" id="PR01955">
    <property type="entry name" value="LANCFRANKIA"/>
</dbReference>
<keyword evidence="1" id="KW-0479">Metal-binding</keyword>
<dbReference type="Pfam" id="PF05147">
    <property type="entry name" value="LANC_like"/>
    <property type="match status" value="1"/>
</dbReference>
<evidence type="ECO:0000313" key="2">
    <source>
        <dbReference type="EMBL" id="MCD5316828.1"/>
    </source>
</evidence>
<gene>
    <name evidence="2" type="ORF">LR394_38630</name>
</gene>
<accession>A0A9X1T4N1</accession>
<feature type="binding site" evidence="1">
    <location>
        <position position="240"/>
    </location>
    <ligand>
        <name>Zn(2+)</name>
        <dbReference type="ChEBI" id="CHEBI:29105"/>
    </ligand>
</feature>
<organism evidence="2 3">
    <name type="scientific">Kineosporia babensis</name>
    <dbReference type="NCBI Taxonomy" id="499548"/>
    <lineage>
        <taxon>Bacteria</taxon>
        <taxon>Bacillati</taxon>
        <taxon>Actinomycetota</taxon>
        <taxon>Actinomycetes</taxon>
        <taxon>Kineosporiales</taxon>
        <taxon>Kineosporiaceae</taxon>
        <taxon>Kineosporia</taxon>
    </lineage>
</organism>
<protein>
    <submittedName>
        <fullName evidence="2">Lanthionine synthetase C family protein</fullName>
    </submittedName>
</protein>
<dbReference type="Gene3D" id="1.50.10.20">
    <property type="match status" value="1"/>
</dbReference>
<feature type="binding site" evidence="1">
    <location>
        <position position="289"/>
    </location>
    <ligand>
        <name>Zn(2+)</name>
        <dbReference type="ChEBI" id="CHEBI:29105"/>
    </ligand>
</feature>
<dbReference type="SUPFAM" id="SSF158745">
    <property type="entry name" value="LanC-like"/>
    <property type="match status" value="1"/>
</dbReference>
<dbReference type="RefSeq" id="WP_231449680.1">
    <property type="nucleotide sequence ID" value="NZ_JAJOMB010000035.1"/>
</dbReference>
<evidence type="ECO:0000256" key="1">
    <source>
        <dbReference type="PIRSR" id="PIRSR607822-1"/>
    </source>
</evidence>
<dbReference type="SMART" id="SM01260">
    <property type="entry name" value="LANC_like"/>
    <property type="match status" value="1"/>
</dbReference>
<sequence>MSSATWPSHPQSLARGDLGAALTLAIEAHADPAARRKLHHHLNRLGPVVDGEDAGLFYGAPALAFVLHMAQGAYQNAIKHLDEVNERVTRTRLAAAHRRIDRGELAAFTEYDVFRGLAGLALLWLQRGSRPTLLEEILTYLVRLTQPAADGQTGWRVWHRRDAFTTFGPHTNNGLAHGICGPLAVLALAWIKGIKVTGHEDAIARIMEHLDAVQQTNGVTCWWDRWDTECRTSPPPLSWCYGTPGIARAQQLAGLALDDCGRRSTVEQAILQQISAPNPAGTGGSTICHGTAGVLRACEHIAHDAANPDLFRDHIDALRSRLAVLPVPAVPGLIDGSAGVRLATQGKALPWDACLALV</sequence>
<feature type="binding site" evidence="1">
    <location>
        <position position="288"/>
    </location>
    <ligand>
        <name>Zn(2+)</name>
        <dbReference type="ChEBI" id="CHEBI:29105"/>
    </ligand>
</feature>
<dbReference type="PRINTS" id="PR01950">
    <property type="entry name" value="LANCSUPER"/>
</dbReference>
<dbReference type="CDD" id="cd04793">
    <property type="entry name" value="LanC"/>
    <property type="match status" value="1"/>
</dbReference>
<dbReference type="AlphaFoldDB" id="A0A9X1T4N1"/>
<dbReference type="InterPro" id="IPR033889">
    <property type="entry name" value="LanC"/>
</dbReference>
<keyword evidence="1" id="KW-0862">Zinc</keyword>
<dbReference type="EMBL" id="JAJOMB010000035">
    <property type="protein sequence ID" value="MCD5316828.1"/>
    <property type="molecule type" value="Genomic_DNA"/>
</dbReference>
<dbReference type="Proteomes" id="UP001138997">
    <property type="component" value="Unassembled WGS sequence"/>
</dbReference>
<evidence type="ECO:0000313" key="3">
    <source>
        <dbReference type="Proteomes" id="UP001138997"/>
    </source>
</evidence>
<name>A0A9X1T4N1_9ACTN</name>
<dbReference type="GO" id="GO:0031179">
    <property type="term" value="P:peptide modification"/>
    <property type="evidence" value="ECO:0007669"/>
    <property type="project" value="InterPro"/>
</dbReference>
<comment type="caution">
    <text evidence="2">The sequence shown here is derived from an EMBL/GenBank/DDBJ whole genome shotgun (WGS) entry which is preliminary data.</text>
</comment>
<reference evidence="2" key="1">
    <citation type="submission" date="2021-11" db="EMBL/GenBank/DDBJ databases">
        <title>Streptomyces corallinus and Kineosporia corallina sp. nov., two new coral-derived marine actinobacteria.</title>
        <authorList>
            <person name="Buangrab K."/>
            <person name="Sutthacheep M."/>
            <person name="Yeemin T."/>
            <person name="Harunari E."/>
            <person name="Igarashi Y."/>
            <person name="Sripreechasak P."/>
            <person name="Kanchanasin P."/>
            <person name="Tanasupawat S."/>
            <person name="Phongsopitanun W."/>
        </authorList>
    </citation>
    <scope>NUCLEOTIDE SEQUENCE</scope>
    <source>
        <strain evidence="2">JCM 31032</strain>
    </source>
</reference>
<keyword evidence="3" id="KW-1185">Reference proteome</keyword>
<dbReference type="InterPro" id="IPR007822">
    <property type="entry name" value="LANC-like"/>
</dbReference>
<dbReference type="GO" id="GO:0046872">
    <property type="term" value="F:metal ion binding"/>
    <property type="evidence" value="ECO:0007669"/>
    <property type="project" value="UniProtKB-KW"/>
</dbReference>
<proteinExistence type="predicted"/>